<dbReference type="STRING" id="1423740.FC36_GL000949"/>
<reference evidence="5 6" key="1">
    <citation type="journal article" date="2015" name="Genome Announc.">
        <title>Expanding the biotechnology potential of lactobacilli through comparative genomics of 213 strains and associated genera.</title>
        <authorList>
            <person name="Sun Z."/>
            <person name="Harris H.M."/>
            <person name="McCann A."/>
            <person name="Guo C."/>
            <person name="Argimon S."/>
            <person name="Zhang W."/>
            <person name="Yang X."/>
            <person name="Jeffery I.B."/>
            <person name="Cooney J.C."/>
            <person name="Kagawa T.F."/>
            <person name="Liu W."/>
            <person name="Song Y."/>
            <person name="Salvetti E."/>
            <person name="Wrobel A."/>
            <person name="Rasinkangas P."/>
            <person name="Parkhill J."/>
            <person name="Rea M.C."/>
            <person name="O'Sullivan O."/>
            <person name="Ritari J."/>
            <person name="Douillard F.P."/>
            <person name="Paul Ross R."/>
            <person name="Yang R."/>
            <person name="Briner A.E."/>
            <person name="Felis G.E."/>
            <person name="de Vos W.M."/>
            <person name="Barrangou R."/>
            <person name="Klaenhammer T.R."/>
            <person name="Caufield P.W."/>
            <person name="Cui Y."/>
            <person name="Zhang H."/>
            <person name="O'Toole P.W."/>
        </authorList>
    </citation>
    <scope>NUCLEOTIDE SEQUENCE [LARGE SCALE GENOMIC DNA]</scope>
    <source>
        <strain evidence="5 6">DSM 15833</strain>
    </source>
</reference>
<sequence length="481" mass="54950">MNAGLTFGWKDLDAEDSYVVSASEKINAVDFGQLAALYQPIIGTAAVGLYTFLAQGIVAHPQISDRQTHKGMLKRLDFDVSAFYFARIRLEACGLLKTFVQEDSLGKLFIYELLRPLSGYHFFNEDLLSTALLEKVGNYEYQKLKEENCPQTVVHPQAKEITKTFLNVFSIQQDTLMQQSSGPKEPQKIKSQMVDEIEAKIDWNYLAQLVQSSHLQDDILEKHHHNIKIVSAMYDFNELTLLKLMQQAYDYNLEDLNDERFRTLAKQSHDRLEVKSQEMVPSQPLAESAPVPELQPKNQQEASLLREYGELLQSCQESDPGDFLVDLKKTINPNFIVTDQEQRIISEAVQRQVMPQGVLNMVIHYMLVDRDMDSINKVYFEKVVASWTKHGIQTPLEALSKIIADNNARKKAAQGGGNASGQRRGFYGKRRLVQKETLPEWAQEGYRPPKIDAAERARLEEKERRLKAKLAELAKRNQTKK</sequence>
<name>A0A0R1TCF7_9LACO</name>
<protein>
    <submittedName>
        <fullName evidence="5">Chromosome replication initiation membrane attachment protein</fullName>
    </submittedName>
</protein>
<evidence type="ECO:0000256" key="1">
    <source>
        <dbReference type="ARBA" id="ARBA00093462"/>
    </source>
</evidence>
<gene>
    <name evidence="5" type="ORF">FC36_GL000949</name>
</gene>
<dbReference type="Pfam" id="PF07261">
    <property type="entry name" value="DnaB_2"/>
    <property type="match status" value="1"/>
</dbReference>
<dbReference type="AlphaFoldDB" id="A0A0R1TCF7"/>
<evidence type="ECO:0000313" key="6">
    <source>
        <dbReference type="Proteomes" id="UP000051048"/>
    </source>
</evidence>
<evidence type="ECO:0000256" key="2">
    <source>
        <dbReference type="SAM" id="MobiDB-lite"/>
    </source>
</evidence>
<organism evidence="5 6">
    <name type="scientific">Ligilactobacillus equi DSM 15833 = JCM 10991</name>
    <dbReference type="NCBI Taxonomy" id="1423740"/>
    <lineage>
        <taxon>Bacteria</taxon>
        <taxon>Bacillati</taxon>
        <taxon>Bacillota</taxon>
        <taxon>Bacilli</taxon>
        <taxon>Lactobacillales</taxon>
        <taxon>Lactobacillaceae</taxon>
        <taxon>Ligilactobacillus</taxon>
    </lineage>
</organism>
<dbReference type="EMBL" id="AZFH01000138">
    <property type="protein sequence ID" value="KRL78761.1"/>
    <property type="molecule type" value="Genomic_DNA"/>
</dbReference>
<comment type="caution">
    <text evidence="5">The sequence shown here is derived from an EMBL/GenBank/DDBJ whole genome shotgun (WGS) entry which is preliminary data.</text>
</comment>
<evidence type="ECO:0000259" key="4">
    <source>
        <dbReference type="Pfam" id="PF25888"/>
    </source>
</evidence>
<proteinExistence type="inferred from homology"/>
<feature type="region of interest" description="Disordered" evidence="2">
    <location>
        <begin position="273"/>
        <end position="298"/>
    </location>
</feature>
<dbReference type="Pfam" id="PF25888">
    <property type="entry name" value="WHD_DnaB"/>
    <property type="match status" value="1"/>
</dbReference>
<dbReference type="InterPro" id="IPR058660">
    <property type="entry name" value="WHD_DnaB"/>
</dbReference>
<dbReference type="PATRIC" id="fig|1423740.3.peg.1020"/>
<feature type="domain" description="DnaB/C C-terminal" evidence="3">
    <location>
        <begin position="336"/>
        <end position="399"/>
    </location>
</feature>
<comment type="similarity">
    <text evidence="1">Belongs to the DnaB/DnaD family.</text>
</comment>
<dbReference type="InterPro" id="IPR006343">
    <property type="entry name" value="DnaB/C_C"/>
</dbReference>
<evidence type="ECO:0000313" key="5">
    <source>
        <dbReference type="EMBL" id="KRL78761.1"/>
    </source>
</evidence>
<dbReference type="Proteomes" id="UP000051048">
    <property type="component" value="Unassembled WGS sequence"/>
</dbReference>
<evidence type="ECO:0000259" key="3">
    <source>
        <dbReference type="Pfam" id="PF07261"/>
    </source>
</evidence>
<accession>A0A0R1TCF7</accession>
<feature type="domain" description="Replicative helicase loading/DNA remodeling protein DnaB N-terminal winged helix" evidence="4">
    <location>
        <begin position="15"/>
        <end position="251"/>
    </location>
</feature>